<feature type="domain" description="EamA" evidence="8">
    <location>
        <begin position="215"/>
        <end position="348"/>
    </location>
</feature>
<evidence type="ECO:0000256" key="6">
    <source>
        <dbReference type="SAM" id="MobiDB-lite"/>
    </source>
</evidence>
<evidence type="ECO:0000256" key="7">
    <source>
        <dbReference type="SAM" id="Phobius"/>
    </source>
</evidence>
<feature type="transmembrane region" description="Helical" evidence="7">
    <location>
        <begin position="246"/>
        <end position="267"/>
    </location>
</feature>
<dbReference type="InterPro" id="IPR037185">
    <property type="entry name" value="EmrE-like"/>
</dbReference>
<feature type="transmembrane region" description="Helical" evidence="7">
    <location>
        <begin position="180"/>
        <end position="200"/>
    </location>
</feature>
<name>A0A285LUW0_9NOCA</name>
<feature type="transmembrane region" description="Helical" evidence="7">
    <location>
        <begin position="63"/>
        <end position="85"/>
    </location>
</feature>
<evidence type="ECO:0000256" key="5">
    <source>
        <dbReference type="ARBA" id="ARBA00023136"/>
    </source>
</evidence>
<evidence type="ECO:0000256" key="3">
    <source>
        <dbReference type="ARBA" id="ARBA00022692"/>
    </source>
</evidence>
<feature type="domain" description="EamA" evidence="8">
    <location>
        <begin position="64"/>
        <end position="195"/>
    </location>
</feature>
<dbReference type="PANTHER" id="PTHR32322">
    <property type="entry name" value="INNER MEMBRANE TRANSPORTER"/>
    <property type="match status" value="1"/>
</dbReference>
<sequence>MNRDGEGARTGAEEVDGRDNVSHAGGGSGYRADQSGRATAARRSRVSRARFPTGAAQLGSARVGAVCVLAASLLWATTGTAASFAPDVGPLAVGAMAMGVGGLLQALLAAGPIARHARQLRDRRGTVLVGAISVALYPLAFYSSMRLAGVAVGTAVSVGMAPLASAVIERVADRRRLTRRWRFGAALGLLGTVAICVAEATGHASGPDSAGAAALGVGLGLLAASTYAVYSWAAHRLITGGIRARAAMGAVFGLGGLGLVPVLIATGGPLVGSWGNAAVGAYMAVVPMFAGYVLFGWGLAHVTASTATTLSLLEPAGAAVLAVVVVGERLPPLGWVGIALVLGCLAVLTSPAWRGRTMARASSDRALERARL</sequence>
<accession>A0A285LUW0</accession>
<evidence type="ECO:0000313" key="9">
    <source>
        <dbReference type="EMBL" id="SNY88263.1"/>
    </source>
</evidence>
<evidence type="ECO:0000256" key="2">
    <source>
        <dbReference type="ARBA" id="ARBA00007362"/>
    </source>
</evidence>
<feature type="transmembrane region" description="Helical" evidence="7">
    <location>
        <begin position="333"/>
        <end position="353"/>
    </location>
</feature>
<feature type="transmembrane region" description="Helical" evidence="7">
    <location>
        <begin position="148"/>
        <end position="168"/>
    </location>
</feature>
<dbReference type="PANTHER" id="PTHR32322:SF2">
    <property type="entry name" value="EAMA DOMAIN-CONTAINING PROTEIN"/>
    <property type="match status" value="1"/>
</dbReference>
<dbReference type="SUPFAM" id="SSF103481">
    <property type="entry name" value="Multidrug resistance efflux transporter EmrE"/>
    <property type="match status" value="2"/>
</dbReference>
<dbReference type="GO" id="GO:0016020">
    <property type="term" value="C:membrane"/>
    <property type="evidence" value="ECO:0007669"/>
    <property type="project" value="UniProtKB-SubCell"/>
</dbReference>
<keyword evidence="3 7" id="KW-0812">Transmembrane</keyword>
<dbReference type="Proteomes" id="UP000219565">
    <property type="component" value="Unassembled WGS sequence"/>
</dbReference>
<protein>
    <submittedName>
        <fullName evidence="9">Drug/metabolite transporter, DME family</fullName>
    </submittedName>
</protein>
<feature type="transmembrane region" description="Helical" evidence="7">
    <location>
        <begin position="125"/>
        <end position="142"/>
    </location>
</feature>
<comment type="subcellular location">
    <subcellularLocation>
        <location evidence="1">Membrane</location>
        <topology evidence="1">Multi-pass membrane protein</topology>
    </subcellularLocation>
</comment>
<proteinExistence type="inferred from homology"/>
<feature type="transmembrane region" description="Helical" evidence="7">
    <location>
        <begin position="212"/>
        <end position="234"/>
    </location>
</feature>
<keyword evidence="4 7" id="KW-1133">Transmembrane helix</keyword>
<dbReference type="AlphaFoldDB" id="A0A285LUW0"/>
<organism evidence="9 10">
    <name type="scientific">Nocardia amikacinitolerans</name>
    <dbReference type="NCBI Taxonomy" id="756689"/>
    <lineage>
        <taxon>Bacteria</taxon>
        <taxon>Bacillati</taxon>
        <taxon>Actinomycetota</taxon>
        <taxon>Actinomycetes</taxon>
        <taxon>Mycobacteriales</taxon>
        <taxon>Nocardiaceae</taxon>
        <taxon>Nocardia</taxon>
    </lineage>
</organism>
<dbReference type="Pfam" id="PF00892">
    <property type="entry name" value="EamA"/>
    <property type="match status" value="2"/>
</dbReference>
<evidence type="ECO:0000259" key="8">
    <source>
        <dbReference type="Pfam" id="PF00892"/>
    </source>
</evidence>
<feature type="transmembrane region" description="Helical" evidence="7">
    <location>
        <begin position="307"/>
        <end position="327"/>
    </location>
</feature>
<evidence type="ECO:0000256" key="4">
    <source>
        <dbReference type="ARBA" id="ARBA00022989"/>
    </source>
</evidence>
<feature type="compositionally biased region" description="Basic and acidic residues" evidence="6">
    <location>
        <begin position="1"/>
        <end position="21"/>
    </location>
</feature>
<comment type="similarity">
    <text evidence="2">Belongs to the EamA transporter family.</text>
</comment>
<dbReference type="InterPro" id="IPR000620">
    <property type="entry name" value="EamA_dom"/>
</dbReference>
<keyword evidence="5 7" id="KW-0472">Membrane</keyword>
<keyword evidence="10" id="KW-1185">Reference proteome</keyword>
<dbReference type="InterPro" id="IPR050638">
    <property type="entry name" value="AA-Vitamin_Transporters"/>
</dbReference>
<reference evidence="9 10" key="1">
    <citation type="submission" date="2017-09" db="EMBL/GenBank/DDBJ databases">
        <authorList>
            <person name="Ehlers B."/>
            <person name="Leendertz F.H."/>
        </authorList>
    </citation>
    <scope>NUCLEOTIDE SEQUENCE [LARGE SCALE GENOMIC DNA]</scope>
    <source>
        <strain evidence="9 10">DSM 45537</strain>
    </source>
</reference>
<evidence type="ECO:0000313" key="10">
    <source>
        <dbReference type="Proteomes" id="UP000219565"/>
    </source>
</evidence>
<dbReference type="EMBL" id="OBEG01000006">
    <property type="protein sequence ID" value="SNY88263.1"/>
    <property type="molecule type" value="Genomic_DNA"/>
</dbReference>
<feature type="region of interest" description="Disordered" evidence="6">
    <location>
        <begin position="1"/>
        <end position="46"/>
    </location>
</feature>
<gene>
    <name evidence="9" type="ORF">SAMN04244553_5235</name>
</gene>
<feature type="transmembrane region" description="Helical" evidence="7">
    <location>
        <begin position="91"/>
        <end position="113"/>
    </location>
</feature>
<evidence type="ECO:0000256" key="1">
    <source>
        <dbReference type="ARBA" id="ARBA00004141"/>
    </source>
</evidence>
<feature type="transmembrane region" description="Helical" evidence="7">
    <location>
        <begin position="279"/>
        <end position="300"/>
    </location>
</feature>